<dbReference type="PIRSF" id="PIRSF000903">
    <property type="entry name" value="B5n-ttraPtase_sm"/>
    <property type="match status" value="1"/>
</dbReference>
<dbReference type="RefSeq" id="WP_119515314.1">
    <property type="nucleotide sequence ID" value="NZ_NQYH01000001.1"/>
</dbReference>
<dbReference type="GO" id="GO:0008803">
    <property type="term" value="F:bis(5'-nucleosyl)-tetraphosphatase (symmetrical) activity"/>
    <property type="evidence" value="ECO:0007669"/>
    <property type="project" value="UniProtKB-EC"/>
</dbReference>
<dbReference type="Pfam" id="PF00149">
    <property type="entry name" value="Metallophos"/>
    <property type="match status" value="1"/>
</dbReference>
<dbReference type="AlphaFoldDB" id="A0A3A1YYC8"/>
<gene>
    <name evidence="10" type="ORF">CJP73_01685</name>
</gene>
<comment type="similarity">
    <text evidence="2">Belongs to the Ap4A hydrolase family.</text>
</comment>
<keyword evidence="4" id="KW-0378">Hydrolase</keyword>
<organism evidence="10 11">
    <name type="scientific">Neopusillimonas maritima</name>
    <dbReference type="NCBI Taxonomy" id="2026239"/>
    <lineage>
        <taxon>Bacteria</taxon>
        <taxon>Pseudomonadati</taxon>
        <taxon>Pseudomonadota</taxon>
        <taxon>Betaproteobacteria</taxon>
        <taxon>Burkholderiales</taxon>
        <taxon>Alcaligenaceae</taxon>
        <taxon>Neopusillimonas</taxon>
    </lineage>
</organism>
<evidence type="ECO:0000259" key="9">
    <source>
        <dbReference type="Pfam" id="PF00149"/>
    </source>
</evidence>
<evidence type="ECO:0000313" key="10">
    <source>
        <dbReference type="EMBL" id="RIY42178.1"/>
    </source>
</evidence>
<evidence type="ECO:0000256" key="5">
    <source>
        <dbReference type="ARBA" id="ARBA00031248"/>
    </source>
</evidence>
<dbReference type="InterPro" id="IPR004617">
    <property type="entry name" value="ApaH"/>
</dbReference>
<dbReference type="PANTHER" id="PTHR40942:SF4">
    <property type="entry name" value="CYTOCHROME C5"/>
    <property type="match status" value="1"/>
</dbReference>
<dbReference type="InterPro" id="IPR004843">
    <property type="entry name" value="Calcineurin-like_PHP"/>
</dbReference>
<dbReference type="Proteomes" id="UP000266206">
    <property type="component" value="Unassembled WGS sequence"/>
</dbReference>
<protein>
    <recommendedName>
        <fullName evidence="3">bis(5'-nucleosyl)-tetraphosphatase (symmetrical)</fullName>
        <ecNumber evidence="3">3.6.1.41</ecNumber>
    </recommendedName>
    <alternativeName>
        <fullName evidence="6">Ap4A hydrolase</fullName>
    </alternativeName>
    <alternativeName>
        <fullName evidence="5">Diadenosine 5',5'''-P1,P4-tetraphosphate pyrophosphohydrolase</fullName>
    </alternativeName>
    <alternativeName>
        <fullName evidence="7">Diadenosine tetraphosphatase</fullName>
    </alternativeName>
</protein>
<reference evidence="10 11" key="1">
    <citation type="submission" date="2017-08" db="EMBL/GenBank/DDBJ databases">
        <title>Pusillimonas indicus sp. nov., a member of the family Alcaligenaceae isolated from surface seawater.</title>
        <authorList>
            <person name="Li J."/>
        </authorList>
    </citation>
    <scope>NUCLEOTIDE SEQUENCE [LARGE SCALE GENOMIC DNA]</scope>
    <source>
        <strain evidence="10 11">L52-1-41</strain>
    </source>
</reference>
<dbReference type="InterPro" id="IPR029052">
    <property type="entry name" value="Metallo-depent_PP-like"/>
</dbReference>
<dbReference type="SUPFAM" id="SSF56300">
    <property type="entry name" value="Metallo-dependent phosphatases"/>
    <property type="match status" value="1"/>
</dbReference>
<dbReference type="NCBIfam" id="NF001204">
    <property type="entry name" value="PRK00166.1"/>
    <property type="match status" value="1"/>
</dbReference>
<accession>A0A3A1YYC8</accession>
<sequence length="286" mass="31661">MSLTPASPLAPPTWVIGDIQGCCSALDQLLEHPAVVADHGARFWFAGDIVNRGPRSLDTVRRIMGMGNKAVTVLGNHDLNLLAVAAGVRKPGKSDTIADILGAPDADEIIEWLRHRPMAHYEQNHLLVHAGVLAPWTLKQTMALAAEVEHALQSRHWRQHLEKMYGNEPDRWRDGLGPNKRLRIVINALTRIRMCDVKGRMDLSYKNAPGSEAPDYLMPWFDVPDRATQNTTIVFGHWSTLGLMIRPDAICLDTGCVWGGKLTALRLSDRKLVQIDCISHQTPGSA</sequence>
<dbReference type="EC" id="3.6.1.41" evidence="3"/>
<evidence type="ECO:0000256" key="3">
    <source>
        <dbReference type="ARBA" id="ARBA00012506"/>
    </source>
</evidence>
<evidence type="ECO:0000256" key="1">
    <source>
        <dbReference type="ARBA" id="ARBA00003413"/>
    </source>
</evidence>
<name>A0A3A1YYC8_9BURK</name>
<feature type="domain" description="Calcineurin-like phosphoesterase" evidence="9">
    <location>
        <begin position="12"/>
        <end position="131"/>
    </location>
</feature>
<evidence type="ECO:0000256" key="7">
    <source>
        <dbReference type="ARBA" id="ARBA00033210"/>
    </source>
</evidence>
<evidence type="ECO:0000256" key="8">
    <source>
        <dbReference type="ARBA" id="ARBA00049417"/>
    </source>
</evidence>
<dbReference type="OrthoDB" id="9807890at2"/>
<dbReference type="NCBIfam" id="TIGR00668">
    <property type="entry name" value="apaH"/>
    <property type="match status" value="1"/>
</dbReference>
<proteinExistence type="inferred from homology"/>
<evidence type="ECO:0000256" key="4">
    <source>
        <dbReference type="ARBA" id="ARBA00022801"/>
    </source>
</evidence>
<dbReference type="EMBL" id="NQYH01000001">
    <property type="protein sequence ID" value="RIY42178.1"/>
    <property type="molecule type" value="Genomic_DNA"/>
</dbReference>
<evidence type="ECO:0000256" key="2">
    <source>
        <dbReference type="ARBA" id="ARBA00005419"/>
    </source>
</evidence>
<evidence type="ECO:0000313" key="11">
    <source>
        <dbReference type="Proteomes" id="UP000266206"/>
    </source>
</evidence>
<dbReference type="PANTHER" id="PTHR40942">
    <property type="match status" value="1"/>
</dbReference>
<evidence type="ECO:0000256" key="6">
    <source>
        <dbReference type="ARBA" id="ARBA00032248"/>
    </source>
</evidence>
<dbReference type="CDD" id="cd07422">
    <property type="entry name" value="MPP_ApaH"/>
    <property type="match status" value="1"/>
</dbReference>
<dbReference type="Gene3D" id="3.60.21.10">
    <property type="match status" value="1"/>
</dbReference>
<comment type="catalytic activity">
    <reaction evidence="8">
        <text>P(1),P(4)-bis(5'-adenosyl) tetraphosphate + H2O = 2 ADP + 2 H(+)</text>
        <dbReference type="Rhea" id="RHEA:24252"/>
        <dbReference type="ChEBI" id="CHEBI:15377"/>
        <dbReference type="ChEBI" id="CHEBI:15378"/>
        <dbReference type="ChEBI" id="CHEBI:58141"/>
        <dbReference type="ChEBI" id="CHEBI:456216"/>
        <dbReference type="EC" id="3.6.1.41"/>
    </reaction>
</comment>
<comment type="function">
    <text evidence="1">Hydrolyzes diadenosine 5',5'''-P1,P4-tetraphosphate to yield ADP.</text>
</comment>
<comment type="caution">
    <text evidence="10">The sequence shown here is derived from an EMBL/GenBank/DDBJ whole genome shotgun (WGS) entry which is preliminary data.</text>
</comment>